<evidence type="ECO:0000313" key="1">
    <source>
        <dbReference type="EMBL" id="KAH6824427.1"/>
    </source>
</evidence>
<dbReference type="EMBL" id="SDAM02000323">
    <property type="protein sequence ID" value="KAH6824427.1"/>
    <property type="molecule type" value="Genomic_DNA"/>
</dbReference>
<reference evidence="1 2" key="1">
    <citation type="journal article" date="2021" name="Nat. Commun.">
        <title>Incipient diploidization of the medicinal plant Perilla within 10,000 years.</title>
        <authorList>
            <person name="Zhang Y."/>
            <person name="Shen Q."/>
            <person name="Leng L."/>
            <person name="Zhang D."/>
            <person name="Chen S."/>
            <person name="Shi Y."/>
            <person name="Ning Z."/>
            <person name="Chen S."/>
        </authorList>
    </citation>
    <scope>NUCLEOTIDE SEQUENCE [LARGE SCALE GENOMIC DNA]</scope>
    <source>
        <strain evidence="2">cv. PC099</strain>
    </source>
</reference>
<sequence length="141" mass="15788">MQIIIRSLQTRKNETPTFLSRTKNARTPNRSMKFCYCKDRWTAPDSAVKPPATTTCAVVQRKFDGVAARFLSGFTAAFFASLERCSCINIATKDDVDDCCSLPLIPADVISPAADVRYTADSREEEDHRIVHDNKDVINVK</sequence>
<dbReference type="AlphaFoldDB" id="A0AAD4P378"/>
<protein>
    <submittedName>
        <fullName evidence="1">Uncharacterized protein</fullName>
    </submittedName>
</protein>
<gene>
    <name evidence="1" type="ORF">C2S53_002837</name>
</gene>
<comment type="caution">
    <text evidence="1">The sequence shown here is derived from an EMBL/GenBank/DDBJ whole genome shotgun (WGS) entry which is preliminary data.</text>
</comment>
<proteinExistence type="predicted"/>
<name>A0AAD4P378_PERFH</name>
<evidence type="ECO:0000313" key="2">
    <source>
        <dbReference type="Proteomes" id="UP001190926"/>
    </source>
</evidence>
<keyword evidence="2" id="KW-1185">Reference proteome</keyword>
<organism evidence="1 2">
    <name type="scientific">Perilla frutescens var. hirtella</name>
    <name type="common">Perilla citriodora</name>
    <name type="synonym">Perilla setoyensis</name>
    <dbReference type="NCBI Taxonomy" id="608512"/>
    <lineage>
        <taxon>Eukaryota</taxon>
        <taxon>Viridiplantae</taxon>
        <taxon>Streptophyta</taxon>
        <taxon>Embryophyta</taxon>
        <taxon>Tracheophyta</taxon>
        <taxon>Spermatophyta</taxon>
        <taxon>Magnoliopsida</taxon>
        <taxon>eudicotyledons</taxon>
        <taxon>Gunneridae</taxon>
        <taxon>Pentapetalae</taxon>
        <taxon>asterids</taxon>
        <taxon>lamiids</taxon>
        <taxon>Lamiales</taxon>
        <taxon>Lamiaceae</taxon>
        <taxon>Nepetoideae</taxon>
        <taxon>Elsholtzieae</taxon>
        <taxon>Perilla</taxon>
    </lineage>
</organism>
<dbReference type="PANTHER" id="PTHR34061">
    <property type="entry name" value="PROTEIN, PUTATIVE-RELATED"/>
    <property type="match status" value="1"/>
</dbReference>
<dbReference type="Proteomes" id="UP001190926">
    <property type="component" value="Unassembled WGS sequence"/>
</dbReference>
<accession>A0AAD4P378</accession>
<dbReference type="PANTHER" id="PTHR34061:SF2">
    <property type="entry name" value="PROTEIN, PUTATIVE-RELATED"/>
    <property type="match status" value="1"/>
</dbReference>